<reference evidence="3" key="1">
    <citation type="journal article" date="2011" name="PLoS Genet.">
        <title>Genomic analysis of the necrotrophic fungal pathogens Sclerotinia sclerotiorum and Botrytis cinerea.</title>
        <authorList>
            <person name="Amselem J."/>
            <person name="Cuomo C.A."/>
            <person name="van Kan J.A."/>
            <person name="Viaud M."/>
            <person name="Benito E.P."/>
            <person name="Couloux A."/>
            <person name="Coutinho P.M."/>
            <person name="de Vries R.P."/>
            <person name="Dyer P.S."/>
            <person name="Fillinger S."/>
            <person name="Fournier E."/>
            <person name="Gout L."/>
            <person name="Hahn M."/>
            <person name="Kohn L."/>
            <person name="Lapalu N."/>
            <person name="Plummer K.M."/>
            <person name="Pradier J.M."/>
            <person name="Quevillon E."/>
            <person name="Sharon A."/>
            <person name="Simon A."/>
            <person name="ten Have A."/>
            <person name="Tudzynski B."/>
            <person name="Tudzynski P."/>
            <person name="Wincker P."/>
            <person name="Andrew M."/>
            <person name="Anthouard V."/>
            <person name="Beever R.E."/>
            <person name="Beffa R."/>
            <person name="Benoit I."/>
            <person name="Bouzid O."/>
            <person name="Brault B."/>
            <person name="Chen Z."/>
            <person name="Choquer M."/>
            <person name="Collemare J."/>
            <person name="Cotton P."/>
            <person name="Danchin E.G."/>
            <person name="Da Silva C."/>
            <person name="Gautier A."/>
            <person name="Giraud C."/>
            <person name="Giraud T."/>
            <person name="Gonzalez C."/>
            <person name="Grossetete S."/>
            <person name="Guldener U."/>
            <person name="Henrissat B."/>
            <person name="Howlett B.J."/>
            <person name="Kodira C."/>
            <person name="Kretschmer M."/>
            <person name="Lappartient A."/>
            <person name="Leroch M."/>
            <person name="Levis C."/>
            <person name="Mauceli E."/>
            <person name="Neuveglise C."/>
            <person name="Oeser B."/>
            <person name="Pearson M."/>
            <person name="Poulain J."/>
            <person name="Poussereau N."/>
            <person name="Quesneville H."/>
            <person name="Rascle C."/>
            <person name="Schumacher J."/>
            <person name="Segurens B."/>
            <person name="Sexton A."/>
            <person name="Silva E."/>
            <person name="Sirven C."/>
            <person name="Soanes D.M."/>
            <person name="Talbot N.J."/>
            <person name="Templeton M."/>
            <person name="Yandava C."/>
            <person name="Yarden O."/>
            <person name="Zeng Q."/>
            <person name="Rollins J.A."/>
            <person name="Lebrun M.H."/>
            <person name="Dickman M."/>
        </authorList>
    </citation>
    <scope>NUCLEOTIDE SEQUENCE [LARGE SCALE GENOMIC DNA]</scope>
    <source>
        <strain evidence="3">ATCC 18683 / 1980 / Ss-1</strain>
    </source>
</reference>
<sequence>MLLMPLLSHIAIRLLFRLFARSWHIFFYIIAFFLLCLTVFRNQEPRTLHTLSVSGYISSLLYANLSDSRFTTSFARELKRSDLCSRKTSCADYQISRSAHCRDILPEPRVHLTSPSSAPAEITCISTAYDGVMNDRFGLADKLQVEIRKGVKQKAV</sequence>
<dbReference type="GeneID" id="5494618"/>
<evidence type="ECO:0000256" key="1">
    <source>
        <dbReference type="SAM" id="Phobius"/>
    </source>
</evidence>
<dbReference type="EMBL" id="CH476621">
    <property type="protein sequence ID" value="EDN91013.1"/>
    <property type="molecule type" value="Genomic_DNA"/>
</dbReference>
<feature type="transmembrane region" description="Helical" evidence="1">
    <location>
        <begin position="20"/>
        <end position="40"/>
    </location>
</feature>
<dbReference type="AlphaFoldDB" id="A7E541"/>
<dbReference type="RefSeq" id="XP_001598327.1">
    <property type="nucleotide sequence ID" value="XM_001598277.1"/>
</dbReference>
<evidence type="ECO:0000313" key="2">
    <source>
        <dbReference type="EMBL" id="EDN91013.1"/>
    </source>
</evidence>
<dbReference type="HOGENOM" id="CLU_1687739_0_0_1"/>
<protein>
    <submittedName>
        <fullName evidence="2">Uncharacterized protein</fullName>
    </submittedName>
</protein>
<dbReference type="InParanoid" id="A7E541"/>
<keyword evidence="1" id="KW-0812">Transmembrane</keyword>
<dbReference type="KEGG" id="ssl:SS1G_00413"/>
<accession>A7E541</accession>
<proteinExistence type="predicted"/>
<keyword evidence="1" id="KW-0472">Membrane</keyword>
<gene>
    <name evidence="2" type="ORF">SS1G_00413</name>
</gene>
<evidence type="ECO:0000313" key="3">
    <source>
        <dbReference type="Proteomes" id="UP000001312"/>
    </source>
</evidence>
<keyword evidence="3" id="KW-1185">Reference proteome</keyword>
<organism evidence="2 3">
    <name type="scientific">Sclerotinia sclerotiorum (strain ATCC 18683 / 1980 / Ss-1)</name>
    <name type="common">White mold</name>
    <name type="synonym">Whetzelinia sclerotiorum</name>
    <dbReference type="NCBI Taxonomy" id="665079"/>
    <lineage>
        <taxon>Eukaryota</taxon>
        <taxon>Fungi</taxon>
        <taxon>Dikarya</taxon>
        <taxon>Ascomycota</taxon>
        <taxon>Pezizomycotina</taxon>
        <taxon>Leotiomycetes</taxon>
        <taxon>Helotiales</taxon>
        <taxon>Sclerotiniaceae</taxon>
        <taxon>Sclerotinia</taxon>
    </lineage>
</organism>
<dbReference type="Proteomes" id="UP000001312">
    <property type="component" value="Unassembled WGS sequence"/>
</dbReference>
<name>A7E541_SCLS1</name>
<keyword evidence="1" id="KW-1133">Transmembrane helix</keyword>